<dbReference type="OrthoDB" id="5652983at2"/>
<dbReference type="EMBL" id="LNYT01000022">
    <property type="protein sequence ID" value="KTD45793.1"/>
    <property type="molecule type" value="Genomic_DNA"/>
</dbReference>
<evidence type="ECO:0000313" key="4">
    <source>
        <dbReference type="Proteomes" id="UP000054608"/>
    </source>
</evidence>
<evidence type="ECO:0000256" key="1">
    <source>
        <dbReference type="SAM" id="SignalP"/>
    </source>
</evidence>
<name>A0A0W0XM62_9GAMM</name>
<dbReference type="Pfam" id="PF04773">
    <property type="entry name" value="FecR"/>
    <property type="match status" value="1"/>
</dbReference>
<dbReference type="AlphaFoldDB" id="A0A0W0XM62"/>
<dbReference type="Proteomes" id="UP000054608">
    <property type="component" value="Unassembled WGS sequence"/>
</dbReference>
<proteinExistence type="predicted"/>
<evidence type="ECO:0000313" key="3">
    <source>
        <dbReference type="EMBL" id="KTD45793.1"/>
    </source>
</evidence>
<accession>A0A0W0XM62</accession>
<dbReference type="RefSeq" id="WP_058532555.1">
    <property type="nucleotide sequence ID" value="NZ_CAAAIN010000004.1"/>
</dbReference>
<feature type="chain" id="PRO_5006916676" evidence="1">
    <location>
        <begin position="19"/>
        <end position="252"/>
    </location>
</feature>
<dbReference type="PANTHER" id="PTHR38731:SF3">
    <property type="entry name" value="BLL6125 PROTEIN"/>
    <property type="match status" value="1"/>
</dbReference>
<organism evidence="3 4">
    <name type="scientific">Legionella rubrilucens</name>
    <dbReference type="NCBI Taxonomy" id="458"/>
    <lineage>
        <taxon>Bacteria</taxon>
        <taxon>Pseudomonadati</taxon>
        <taxon>Pseudomonadota</taxon>
        <taxon>Gammaproteobacteria</taxon>
        <taxon>Legionellales</taxon>
        <taxon>Legionellaceae</taxon>
        <taxon>Legionella</taxon>
    </lineage>
</organism>
<feature type="domain" description="FecR protein" evidence="2">
    <location>
        <begin position="53"/>
        <end position="134"/>
    </location>
</feature>
<sequence length="252" mass="26912">MKKLLFFCFLGQAFAAYAQQAIGTVLFAGNQVTVERNNQKLPLTRGSSFYVGDTIVTGANSQVQIRYSNGTLVALQPNSTYEITSYTPASKGIQSQANLKNGGVESTTKSQKKAILKTPVIALAISGTSYRAMVVKSPTSEKRCKNNRNIKATRIATQVYQGQVTMGDTRLGPKEKYKSATYDCVSGQVTPGSISWGALGWVVTAASKVEPALMAIDVIGQLVPSNVIDTAVESPLGPTITVTPDFPPFFAT</sequence>
<comment type="caution">
    <text evidence="3">The sequence shown here is derived from an EMBL/GenBank/DDBJ whole genome shotgun (WGS) entry which is preliminary data.</text>
</comment>
<dbReference type="PANTHER" id="PTHR38731">
    <property type="entry name" value="LIPL45-RELATED LIPOPROTEIN-RELATED"/>
    <property type="match status" value="1"/>
</dbReference>
<dbReference type="PATRIC" id="fig|458.5.peg.2699"/>
<feature type="signal peptide" evidence="1">
    <location>
        <begin position="1"/>
        <end position="18"/>
    </location>
</feature>
<protein>
    <submittedName>
        <fullName evidence="3">FecR protein</fullName>
    </submittedName>
</protein>
<gene>
    <name evidence="3" type="ORF">Lrub_2590</name>
</gene>
<keyword evidence="1" id="KW-0732">Signal</keyword>
<evidence type="ECO:0000259" key="2">
    <source>
        <dbReference type="Pfam" id="PF04773"/>
    </source>
</evidence>
<dbReference type="STRING" id="458.Lrub_2590"/>
<keyword evidence="4" id="KW-1185">Reference proteome</keyword>
<reference evidence="3 4" key="1">
    <citation type="submission" date="2015-11" db="EMBL/GenBank/DDBJ databases">
        <title>Genomic analysis of 38 Legionella species identifies large and diverse effector repertoires.</title>
        <authorList>
            <person name="Burstein D."/>
            <person name="Amaro F."/>
            <person name="Zusman T."/>
            <person name="Lifshitz Z."/>
            <person name="Cohen O."/>
            <person name="Gilbert J.A."/>
            <person name="Pupko T."/>
            <person name="Shuman H.A."/>
            <person name="Segal G."/>
        </authorList>
    </citation>
    <scope>NUCLEOTIDE SEQUENCE [LARGE SCALE GENOMIC DNA]</scope>
    <source>
        <strain evidence="3 4">WA-270A-C2</strain>
    </source>
</reference>
<dbReference type="InterPro" id="IPR006860">
    <property type="entry name" value="FecR"/>
</dbReference>